<dbReference type="PROSITE" id="PS51257">
    <property type="entry name" value="PROKAR_LIPOPROTEIN"/>
    <property type="match status" value="1"/>
</dbReference>
<evidence type="ECO:0000313" key="2">
    <source>
        <dbReference type="EMBL" id="TMI93998.1"/>
    </source>
</evidence>
<dbReference type="AlphaFoldDB" id="A0A537KDY3"/>
<comment type="caution">
    <text evidence="2">The sequence shown here is derived from an EMBL/GenBank/DDBJ whole genome shotgun (WGS) entry which is preliminary data.</text>
</comment>
<keyword evidence="1" id="KW-0472">Membrane</keyword>
<evidence type="ECO:0000313" key="3">
    <source>
        <dbReference type="Proteomes" id="UP000318509"/>
    </source>
</evidence>
<accession>A0A537KDY3</accession>
<keyword evidence="1" id="KW-1133">Transmembrane helix</keyword>
<feature type="transmembrane region" description="Helical" evidence="1">
    <location>
        <begin position="12"/>
        <end position="37"/>
    </location>
</feature>
<evidence type="ECO:0000256" key="1">
    <source>
        <dbReference type="SAM" id="Phobius"/>
    </source>
</evidence>
<proteinExistence type="predicted"/>
<gene>
    <name evidence="2" type="ORF">E6H00_00390</name>
</gene>
<name>A0A537KDY3_9BACT</name>
<dbReference type="Proteomes" id="UP000318509">
    <property type="component" value="Unassembled WGS sequence"/>
</dbReference>
<dbReference type="EMBL" id="VBAK01000012">
    <property type="protein sequence ID" value="TMI93998.1"/>
    <property type="molecule type" value="Genomic_DNA"/>
</dbReference>
<sequence length="383" mass="42325">MKTVEERYPAIVRAFGLVRTLMLIVVGLSLGCGAAAAGPGHPAYLPMTFHAESQSIRTTACLQVVERTYPQSAWWEDTRSTLDAPERALQAVIAAIKRRDRTALYQHSHPTLGRDPKRFDDQAKAFFQQFEALELSAVPRAYEFDGLAVFFAKIRFKQQTFFAPFIFASEDDGSFGFLPYRTDTVTYQLVDDWFNSMWGPAATANPAYCTGEDIKRATHRVSLVPSSGTANWAGPRSSLFLVGASLDTPGRLATLVSRVSAAMRDLKSALAGRGIDDFAARLTPDGARRVKEWFATADQAERGRYQAAITGQQPFFLFDASPLVIVYTKSPVGVRVMYFTFNAGNRLLWTNSSYITVADRVFDKGPLRDAAVLAQPFSSIALK</sequence>
<protein>
    <submittedName>
        <fullName evidence="2">Uncharacterized protein</fullName>
    </submittedName>
</protein>
<organism evidence="2 3">
    <name type="scientific">Candidatus Segetimicrobium genomatis</name>
    <dbReference type="NCBI Taxonomy" id="2569760"/>
    <lineage>
        <taxon>Bacteria</taxon>
        <taxon>Bacillati</taxon>
        <taxon>Candidatus Sysuimicrobiota</taxon>
        <taxon>Candidatus Sysuimicrobiia</taxon>
        <taxon>Candidatus Sysuimicrobiales</taxon>
        <taxon>Candidatus Segetimicrobiaceae</taxon>
        <taxon>Candidatus Segetimicrobium</taxon>
    </lineage>
</organism>
<reference evidence="2 3" key="1">
    <citation type="journal article" date="2019" name="Nat. Microbiol.">
        <title>Mediterranean grassland soil C-N compound turnover is dependent on rainfall and depth, and is mediated by genomically divergent microorganisms.</title>
        <authorList>
            <person name="Diamond S."/>
            <person name="Andeer P.F."/>
            <person name="Li Z."/>
            <person name="Crits-Christoph A."/>
            <person name="Burstein D."/>
            <person name="Anantharaman K."/>
            <person name="Lane K.R."/>
            <person name="Thomas B.C."/>
            <person name="Pan C."/>
            <person name="Northen T.R."/>
            <person name="Banfield J.F."/>
        </authorList>
    </citation>
    <scope>NUCLEOTIDE SEQUENCE [LARGE SCALE GENOMIC DNA]</scope>
    <source>
        <strain evidence="2">NP_3</strain>
    </source>
</reference>
<keyword evidence="1" id="KW-0812">Transmembrane</keyword>